<dbReference type="Proteomes" id="UP000789920">
    <property type="component" value="Unassembled WGS sequence"/>
</dbReference>
<evidence type="ECO:0000313" key="2">
    <source>
        <dbReference type="Proteomes" id="UP000789920"/>
    </source>
</evidence>
<feature type="non-terminal residue" evidence="1">
    <location>
        <position position="1"/>
    </location>
</feature>
<accession>A0ACA9QYM2</accession>
<dbReference type="EMBL" id="CAJVQC010039668">
    <property type="protein sequence ID" value="CAG8769067.1"/>
    <property type="molecule type" value="Genomic_DNA"/>
</dbReference>
<name>A0ACA9QYM2_9GLOM</name>
<sequence length="331" mass="38572">MYFEETSRCSEDISNIYSNAETVSLRDGDSFKNFEEAEAHIWHFAKHKGFKVQLGHLKTVNMAENKKATRKPTILYKHLGLFKPKNSARQSTSTCIICPWHINLSRPLRDNSGFRFTEEMRQEVEFLVTKCQLGATMVQCILKKKFSSHLLFSKDLYIKIQRYQPSNNEDETNILTNLFWMSPEQILLWYEFGESIGHDNTVGTNRYNMLLSLFVAQDDNMQSCIITQAFEQLISFPNARLYLEHYLYEYQFSWACAFTATAFTLGIQSTSFVKSQNVYIKRVLESSNTSLCELNKVLIERNIEKQKQKQFEEWKQNTPSSTNVVTIFPAI</sequence>
<organism evidence="1 2">
    <name type="scientific">Racocetra persica</name>
    <dbReference type="NCBI Taxonomy" id="160502"/>
    <lineage>
        <taxon>Eukaryota</taxon>
        <taxon>Fungi</taxon>
        <taxon>Fungi incertae sedis</taxon>
        <taxon>Mucoromycota</taxon>
        <taxon>Glomeromycotina</taxon>
        <taxon>Glomeromycetes</taxon>
        <taxon>Diversisporales</taxon>
        <taxon>Gigasporaceae</taxon>
        <taxon>Racocetra</taxon>
    </lineage>
</organism>
<reference evidence="1" key="1">
    <citation type="submission" date="2021-06" db="EMBL/GenBank/DDBJ databases">
        <authorList>
            <person name="Kallberg Y."/>
            <person name="Tangrot J."/>
            <person name="Rosling A."/>
        </authorList>
    </citation>
    <scope>NUCLEOTIDE SEQUENCE</scope>
    <source>
        <strain evidence="1">MA461A</strain>
    </source>
</reference>
<protein>
    <submittedName>
        <fullName evidence="1">18440_t:CDS:1</fullName>
    </submittedName>
</protein>
<comment type="caution">
    <text evidence="1">The sequence shown here is derived from an EMBL/GenBank/DDBJ whole genome shotgun (WGS) entry which is preliminary data.</text>
</comment>
<keyword evidence="2" id="KW-1185">Reference proteome</keyword>
<gene>
    <name evidence="1" type="ORF">RPERSI_LOCUS16176</name>
</gene>
<evidence type="ECO:0000313" key="1">
    <source>
        <dbReference type="EMBL" id="CAG8769067.1"/>
    </source>
</evidence>
<proteinExistence type="predicted"/>